<dbReference type="RefSeq" id="XP_062805617.1">
    <property type="nucleotide sequence ID" value="XM_062939980.1"/>
</dbReference>
<reference evidence="1 2" key="1">
    <citation type="journal article" date="2023" name="bioRxiv">
        <title>High-quality genome assemblies of four members of thePodospora anserinaspecies complex.</title>
        <authorList>
            <person name="Ament-Velasquez S.L."/>
            <person name="Vogan A.A."/>
            <person name="Wallerman O."/>
            <person name="Hartmann F."/>
            <person name="Gautier V."/>
            <person name="Silar P."/>
            <person name="Giraud T."/>
            <person name="Johannesson H."/>
        </authorList>
    </citation>
    <scope>NUCLEOTIDE SEQUENCE [LARGE SCALE GENOMIC DNA]</scope>
    <source>
        <strain evidence="1 2">CBS 124.78</strain>
    </source>
</reference>
<accession>A0ABR0IPX0</accession>
<name>A0ABR0IPX0_9PEZI</name>
<proteinExistence type="predicted"/>
<organism evidence="1 2">
    <name type="scientific">Podospora pseudoanserina</name>
    <dbReference type="NCBI Taxonomy" id="2609844"/>
    <lineage>
        <taxon>Eukaryota</taxon>
        <taxon>Fungi</taxon>
        <taxon>Dikarya</taxon>
        <taxon>Ascomycota</taxon>
        <taxon>Pezizomycotina</taxon>
        <taxon>Sordariomycetes</taxon>
        <taxon>Sordariomycetidae</taxon>
        <taxon>Sordariales</taxon>
        <taxon>Podosporaceae</taxon>
        <taxon>Podospora</taxon>
    </lineage>
</organism>
<keyword evidence="2" id="KW-1185">Reference proteome</keyword>
<sequence>MSACFSLGLGLDVAISGAVEISQEYHHHKKLNFWTGIDLKTHAKLQHLAQIAIPVPAKTLILSSQPSILPKSLLKPKNTPNTLLPNGDNLS</sequence>
<protein>
    <submittedName>
        <fullName evidence="1">Uncharacterized protein</fullName>
    </submittedName>
</protein>
<gene>
    <name evidence="1" type="ORF">QC764_0016160</name>
</gene>
<evidence type="ECO:0000313" key="1">
    <source>
        <dbReference type="EMBL" id="KAK4682147.1"/>
    </source>
</evidence>
<dbReference type="Proteomes" id="UP001323617">
    <property type="component" value="Unassembled WGS sequence"/>
</dbReference>
<dbReference type="EMBL" id="JAFFHC010000001">
    <property type="protein sequence ID" value="KAK4682147.1"/>
    <property type="molecule type" value="Genomic_DNA"/>
</dbReference>
<comment type="caution">
    <text evidence="1">The sequence shown here is derived from an EMBL/GenBank/DDBJ whole genome shotgun (WGS) entry which is preliminary data.</text>
</comment>
<evidence type="ECO:0000313" key="2">
    <source>
        <dbReference type="Proteomes" id="UP001323617"/>
    </source>
</evidence>
<dbReference type="GeneID" id="87960449"/>